<sequence length="416" mass="46006">MKRTITSGLLAFLLLPALDAAETRIWTSRKGSTIEAELLRFDETNATLLAAGNKQIVLPMADLSIADRQFMVENVGADAKILVSGEIGEPEKQVKIDSSTFKKLKESNLIFGTDSESAYELMESEHFLIATAGGVRPQAIAETAERMWHGMAFQHMNFRRDWGDKRMLILLVEDREAYTALGKWWTGLLKEKGNTEGAANVSAAWDRVGSTMVTLPDEMADKHKVFPAVRVFNVKEDTLFKKPMGSFLVFSMAGVLLDRQLGNISSYGVEGLFAVNTGHSYYKEISLTGKSETSLLSAAGTGEAEVKEKKGFGDASDWAKTLRGLVKKGEIKCEVAPMFKVKNEDVTPEQLALMYSFSAYMESTPARLACYASMVRRIESSKQIPVPEEIAKIFGFETVAALEADWKLFVTEGKFK</sequence>
<feature type="signal peptide" evidence="1">
    <location>
        <begin position="1"/>
        <end position="20"/>
    </location>
</feature>
<dbReference type="Gene3D" id="2.30.30.700">
    <property type="entry name" value="SLA1 homology domain 1"/>
    <property type="match status" value="1"/>
</dbReference>
<evidence type="ECO:0000256" key="1">
    <source>
        <dbReference type="SAM" id="SignalP"/>
    </source>
</evidence>
<dbReference type="RefSeq" id="WP_264514033.1">
    <property type="nucleotide sequence ID" value="NZ_JAPDDR010000006.1"/>
</dbReference>
<evidence type="ECO:0000313" key="2">
    <source>
        <dbReference type="EMBL" id="MCW1914502.1"/>
    </source>
</evidence>
<keyword evidence="1" id="KW-0732">Signal</keyword>
<comment type="caution">
    <text evidence="2">The sequence shown here is derived from an EMBL/GenBank/DDBJ whole genome shotgun (WGS) entry which is preliminary data.</text>
</comment>
<dbReference type="EMBL" id="JAPDDR010000006">
    <property type="protein sequence ID" value="MCW1914502.1"/>
    <property type="molecule type" value="Genomic_DNA"/>
</dbReference>
<gene>
    <name evidence="2" type="ORF">OJ996_13015</name>
</gene>
<evidence type="ECO:0008006" key="4">
    <source>
        <dbReference type="Google" id="ProtNLM"/>
    </source>
</evidence>
<protein>
    <recommendedName>
        <fullName evidence="4">SLA1 homology domain-containing protein</fullName>
    </recommendedName>
</protein>
<keyword evidence="3" id="KW-1185">Reference proteome</keyword>
<name>A0ABT3G3S8_9BACT</name>
<dbReference type="Proteomes" id="UP001165653">
    <property type="component" value="Unassembled WGS sequence"/>
</dbReference>
<organism evidence="2 3">
    <name type="scientific">Luteolibacter rhizosphaerae</name>
    <dbReference type="NCBI Taxonomy" id="2989719"/>
    <lineage>
        <taxon>Bacteria</taxon>
        <taxon>Pseudomonadati</taxon>
        <taxon>Verrucomicrobiota</taxon>
        <taxon>Verrucomicrobiia</taxon>
        <taxon>Verrucomicrobiales</taxon>
        <taxon>Verrucomicrobiaceae</taxon>
        <taxon>Luteolibacter</taxon>
    </lineage>
</organism>
<evidence type="ECO:0000313" key="3">
    <source>
        <dbReference type="Proteomes" id="UP001165653"/>
    </source>
</evidence>
<feature type="chain" id="PRO_5045957130" description="SLA1 homology domain-containing protein" evidence="1">
    <location>
        <begin position="21"/>
        <end position="416"/>
    </location>
</feature>
<proteinExistence type="predicted"/>
<reference evidence="2" key="1">
    <citation type="submission" date="2022-10" db="EMBL/GenBank/DDBJ databases">
        <title>Luteolibacter sp. GHJ8, whole genome shotgun sequencing project.</title>
        <authorList>
            <person name="Zhao G."/>
            <person name="Shen L."/>
        </authorList>
    </citation>
    <scope>NUCLEOTIDE SEQUENCE</scope>
    <source>
        <strain evidence="2">GHJ8</strain>
    </source>
</reference>
<accession>A0ABT3G3S8</accession>